<keyword evidence="1" id="KW-0472">Membrane</keyword>
<feature type="domain" description="PGAP2IP second transmembrane" evidence="3">
    <location>
        <begin position="590"/>
        <end position="664"/>
    </location>
</feature>
<reference evidence="6" key="1">
    <citation type="submission" date="2015-09" db="EMBL/GenBank/DDBJ databases">
        <authorList>
            <consortium name="Pathogen Informatics"/>
        </authorList>
    </citation>
    <scope>NUCLEOTIDE SEQUENCE [LARGE SCALE GENOMIC DNA]</scope>
    <source>
        <strain evidence="6">Lake Konstanz</strain>
    </source>
</reference>
<feature type="transmembrane region" description="Helical" evidence="1">
    <location>
        <begin position="148"/>
        <end position="169"/>
    </location>
</feature>
<evidence type="ECO:0000313" key="5">
    <source>
        <dbReference type="EMBL" id="CUG04227.1"/>
    </source>
</evidence>
<organism evidence="5 6">
    <name type="scientific">Bodo saltans</name>
    <name type="common">Flagellated protozoan</name>
    <dbReference type="NCBI Taxonomy" id="75058"/>
    <lineage>
        <taxon>Eukaryota</taxon>
        <taxon>Discoba</taxon>
        <taxon>Euglenozoa</taxon>
        <taxon>Kinetoplastea</taxon>
        <taxon>Metakinetoplastina</taxon>
        <taxon>Eubodonida</taxon>
        <taxon>Bodonidae</taxon>
        <taxon>Bodo</taxon>
    </lineage>
</organism>
<dbReference type="EMBL" id="CYKH01000514">
    <property type="protein sequence ID" value="CUG04227.1"/>
    <property type="molecule type" value="Genomic_DNA"/>
</dbReference>
<dbReference type="PANTHER" id="PTHR14859">
    <property type="entry name" value="CALCOFLUOR WHITE HYPERSENSITIVE PROTEIN PRECURSOR"/>
    <property type="match status" value="1"/>
</dbReference>
<feature type="transmembrane region" description="Helical" evidence="1">
    <location>
        <begin position="298"/>
        <end position="316"/>
    </location>
</feature>
<dbReference type="Pfam" id="PF23021">
    <property type="entry name" value="6TM_2nd_PGAP2IP"/>
    <property type="match status" value="1"/>
</dbReference>
<protein>
    <recommendedName>
        <fullName evidence="7">Membrane-associated protein</fullName>
    </recommendedName>
</protein>
<proteinExistence type="predicted"/>
<feature type="domain" description="PGAP2IP C-terminal nuclease-like" evidence="4">
    <location>
        <begin position="771"/>
        <end position="913"/>
    </location>
</feature>
<name>A0A0S4IRY5_BODSA</name>
<feature type="transmembrane region" description="Helical" evidence="1">
    <location>
        <begin position="531"/>
        <end position="549"/>
    </location>
</feature>
<dbReference type="GO" id="GO:0006506">
    <property type="term" value="P:GPI anchor biosynthetic process"/>
    <property type="evidence" value="ECO:0007669"/>
    <property type="project" value="TreeGrafter"/>
</dbReference>
<feature type="transmembrane region" description="Helical" evidence="1">
    <location>
        <begin position="359"/>
        <end position="379"/>
    </location>
</feature>
<dbReference type="InterPro" id="IPR019402">
    <property type="entry name" value="CWH43_N"/>
</dbReference>
<dbReference type="AlphaFoldDB" id="A0A0S4IRY5"/>
<feature type="transmembrane region" description="Helical" evidence="1">
    <location>
        <begin position="328"/>
        <end position="347"/>
    </location>
</feature>
<evidence type="ECO:0000313" key="6">
    <source>
        <dbReference type="Proteomes" id="UP000051952"/>
    </source>
</evidence>
<gene>
    <name evidence="5" type="ORF">BSAL_70500</name>
</gene>
<dbReference type="VEuPathDB" id="TriTrypDB:BSAL_70500"/>
<dbReference type="InterPro" id="IPR057315">
    <property type="entry name" value="Exo_endo_phos_PGAP2IP_C"/>
</dbReference>
<feature type="transmembrane region" description="Helical" evidence="1">
    <location>
        <begin position="74"/>
        <end position="93"/>
    </location>
</feature>
<feature type="transmembrane region" description="Helical" evidence="1">
    <location>
        <begin position="113"/>
        <end position="136"/>
    </location>
</feature>
<dbReference type="OrthoDB" id="68581at2759"/>
<dbReference type="GO" id="GO:0005783">
    <property type="term" value="C:endoplasmic reticulum"/>
    <property type="evidence" value="ECO:0007669"/>
    <property type="project" value="TreeGrafter"/>
</dbReference>
<keyword evidence="6" id="KW-1185">Reference proteome</keyword>
<dbReference type="Pfam" id="PF23226">
    <property type="entry name" value="Exo_endo_phos_PGAP2IP"/>
    <property type="match status" value="1"/>
</dbReference>
<feature type="non-terminal residue" evidence="5">
    <location>
        <position position="914"/>
    </location>
</feature>
<evidence type="ECO:0000259" key="4">
    <source>
        <dbReference type="Pfam" id="PF23226"/>
    </source>
</evidence>
<feature type="transmembrane region" description="Helical" evidence="1">
    <location>
        <begin position="636"/>
        <end position="660"/>
    </location>
</feature>
<feature type="transmembrane region" description="Helical" evidence="1">
    <location>
        <begin position="453"/>
        <end position="481"/>
    </location>
</feature>
<sequence>MSHTIVHGLVVPGHYFPLAYALIVGTGLVMALVLGMRLHFTEIVKTHCKTPEYWPSISATTGDFAPERFVWRGAFVLAAMFRFTSGFLSFKFFAQQDVASAATRAAGLVSTRVLVYAALVCELLRCVSAMGWTVISSGEDNLHHNASFAVYMIVGFVLQVSQVVIVGRVRGTYANGSMSMSVKKVCLIGQTICALCVGFFYVRHHQTCAPGAYSRSTMCEWMFALFNVLFDASQGFELQNERVSFGVSGGEPHVLKLASVPSNAVMMVSDVFFSYFTVASVLQLFQAVYFVPMVAMEFTWEAVLLVGIASPLLLFSARIRRALHHQKIAGAHLYVYLYVVAVLSLFCFDYRKGNPGTKILLVSPGAVCSFLALFCRMYLHNDNGHVFSLPHGFVVSMALRAMFASVDPIYTSAIYNAFLGIVFGLWCAWIQYRRSAYAPTHASLSSLEDSKSPAAAHVAPAAASAGLIGVAFGSCFSLSLVMVSSPSFVARLVAVDPWPSSMLVILAFLLGLFFSATVIPFGQPRRSVRNAPVLVALFVIGFLVLYLGTRQSNRTFEKQHAHYPITYETAREHVKLADWTTEVDFSGSPYLAFCGGLAIVFALGACWPVITAALASTRHRHYTHRAGTSIEAVYPAVIITFLVMHVYVVCFPFVPFGWVLRDRLMSCCAFRSLRSCRQHYWCGQPLGAPGNSTIYAPEPLLRTRGREVVDLCRKLQYVQLSLNKLDDPSLTNAQRISARATSDEALEQVHEQAQKTVGDEVLSAAEALTYVSGMIWTIHTGIDDYNTDGLDRMVMKIKETKAGIIGLLESDAIRVHNGNRDVVEYFSYHLGFDHTDYGPTTFDGTFGCALITKYPILYTRRYVLPSPLGELACLIHAKLDLFGVETNVYVGHWGNTQHWADGVLQSEFLGELVQ</sequence>
<keyword evidence="1" id="KW-1133">Transmembrane helix</keyword>
<dbReference type="InterPro" id="IPR053911">
    <property type="entry name" value="PGAP2IP_TM_2nd"/>
</dbReference>
<accession>A0A0S4IRY5</accession>
<dbReference type="InterPro" id="IPR036691">
    <property type="entry name" value="Endo/exonu/phosph_ase_sf"/>
</dbReference>
<dbReference type="SUPFAM" id="SSF56219">
    <property type="entry name" value="DNase I-like"/>
    <property type="match status" value="1"/>
</dbReference>
<dbReference type="GO" id="GO:0016020">
    <property type="term" value="C:membrane"/>
    <property type="evidence" value="ECO:0007669"/>
    <property type="project" value="GOC"/>
</dbReference>
<feature type="transmembrane region" description="Helical" evidence="1">
    <location>
        <begin position="409"/>
        <end position="432"/>
    </location>
</feature>
<feature type="transmembrane region" description="Helical" evidence="1">
    <location>
        <begin position="501"/>
        <end position="519"/>
    </location>
</feature>
<feature type="domain" description="CWH43-like N-terminal" evidence="2">
    <location>
        <begin position="14"/>
        <end position="239"/>
    </location>
</feature>
<dbReference type="Pfam" id="PF10277">
    <property type="entry name" value="Frag1"/>
    <property type="match status" value="1"/>
</dbReference>
<evidence type="ECO:0000259" key="2">
    <source>
        <dbReference type="Pfam" id="PF10277"/>
    </source>
</evidence>
<dbReference type="InterPro" id="IPR051916">
    <property type="entry name" value="GPI-anchor_lipid_remodeler"/>
</dbReference>
<feature type="transmembrane region" description="Helical" evidence="1">
    <location>
        <begin position="272"/>
        <end position="292"/>
    </location>
</feature>
<dbReference type="Gene3D" id="3.60.10.10">
    <property type="entry name" value="Endonuclease/exonuclease/phosphatase"/>
    <property type="match status" value="1"/>
</dbReference>
<evidence type="ECO:0000259" key="3">
    <source>
        <dbReference type="Pfam" id="PF23021"/>
    </source>
</evidence>
<dbReference type="OMA" id="ALCISYP"/>
<dbReference type="PANTHER" id="PTHR14859:SF1">
    <property type="entry name" value="PGAP2-INTERACTING PROTEIN"/>
    <property type="match status" value="1"/>
</dbReference>
<evidence type="ECO:0008006" key="7">
    <source>
        <dbReference type="Google" id="ProtNLM"/>
    </source>
</evidence>
<keyword evidence="1" id="KW-0812">Transmembrane</keyword>
<feature type="transmembrane region" description="Helical" evidence="1">
    <location>
        <begin position="386"/>
        <end position="403"/>
    </location>
</feature>
<feature type="transmembrane region" description="Helical" evidence="1">
    <location>
        <begin position="15"/>
        <end position="35"/>
    </location>
</feature>
<evidence type="ECO:0000256" key="1">
    <source>
        <dbReference type="SAM" id="Phobius"/>
    </source>
</evidence>
<feature type="transmembrane region" description="Helical" evidence="1">
    <location>
        <begin position="590"/>
        <end position="615"/>
    </location>
</feature>
<dbReference type="Proteomes" id="UP000051952">
    <property type="component" value="Unassembled WGS sequence"/>
</dbReference>